<reference evidence="7" key="1">
    <citation type="journal article" date="2023" name="G3 (Bethesda)">
        <title>A reference genome for the long-term kleptoplast-retaining sea slug Elysia crispata morphotype clarki.</title>
        <authorList>
            <person name="Eastman K.E."/>
            <person name="Pendleton A.L."/>
            <person name="Shaikh M.A."/>
            <person name="Suttiyut T."/>
            <person name="Ogas R."/>
            <person name="Tomko P."/>
            <person name="Gavelis G."/>
            <person name="Widhalm J.R."/>
            <person name="Wisecaver J.H."/>
        </authorList>
    </citation>
    <scope>NUCLEOTIDE SEQUENCE</scope>
    <source>
        <strain evidence="7">ECLA1</strain>
    </source>
</reference>
<proteinExistence type="inferred from homology"/>
<keyword evidence="2 6" id="KW-0812">Transmembrane</keyword>
<accession>A0AAE1A2R4</accession>
<evidence type="ECO:0000313" key="8">
    <source>
        <dbReference type="Proteomes" id="UP001283361"/>
    </source>
</evidence>
<dbReference type="InterPro" id="IPR006603">
    <property type="entry name" value="PQ-loop_rpt"/>
</dbReference>
<evidence type="ECO:0000256" key="1">
    <source>
        <dbReference type="ARBA" id="ARBA00004141"/>
    </source>
</evidence>
<dbReference type="FunFam" id="1.20.1280.290:FF:000009">
    <property type="entry name" value="PQ loop repeat family protein"/>
    <property type="match status" value="1"/>
</dbReference>
<feature type="transmembrane region" description="Helical" evidence="6">
    <location>
        <begin position="151"/>
        <end position="170"/>
    </location>
</feature>
<protein>
    <submittedName>
        <fullName evidence="7">Uncharacterized protein</fullName>
    </submittedName>
</protein>
<comment type="subcellular location">
    <subcellularLocation>
        <location evidence="1">Membrane</location>
        <topology evidence="1">Multi-pass membrane protein</topology>
    </subcellularLocation>
</comment>
<comment type="similarity">
    <text evidence="5">Belongs to the laat-1 family.</text>
</comment>
<evidence type="ECO:0000256" key="3">
    <source>
        <dbReference type="ARBA" id="ARBA00022989"/>
    </source>
</evidence>
<keyword evidence="3 6" id="KW-1133">Transmembrane helix</keyword>
<evidence type="ECO:0000256" key="2">
    <source>
        <dbReference type="ARBA" id="ARBA00022692"/>
    </source>
</evidence>
<dbReference type="SMART" id="SM00679">
    <property type="entry name" value="CTNS"/>
    <property type="match status" value="2"/>
</dbReference>
<feature type="transmembrane region" description="Helical" evidence="6">
    <location>
        <begin position="315"/>
        <end position="335"/>
    </location>
</feature>
<dbReference type="Proteomes" id="UP001283361">
    <property type="component" value="Unassembled WGS sequence"/>
</dbReference>
<dbReference type="Gene3D" id="1.20.1280.290">
    <property type="match status" value="2"/>
</dbReference>
<dbReference type="Pfam" id="PF04193">
    <property type="entry name" value="PQ-loop"/>
    <property type="match status" value="2"/>
</dbReference>
<keyword evidence="8" id="KW-1185">Reference proteome</keyword>
<feature type="transmembrane region" description="Helical" evidence="6">
    <location>
        <begin position="50"/>
        <end position="68"/>
    </location>
</feature>
<sequence length="419" mass="46534">MSAYLRFSPLWVENYGNSSHNITKCPGGVHWMLKYLGACARNPQEQASEYLGLLSMILWMMVGIPQIVKNFRNLDGLAGVSFFLLFQWAGGDITNLVGSLLTHQLPFQIYLAIYFVFVDAILLLQYSTYYVKRLRMQRSHSVSDAERNEPAAPRLILCLLGIFLCSRMLLSSSSQSADTMSGLEFKSKGHISRALLSMSDEDDVLIITQKTQPLLFHSEMNNSASSVAIGKKASNMGKSTSHFTDQTDREILTKDDNYTSVYGSLLGTASSFWHTKTDIIGYAIGIVSSIFYLGSRIAQIVKNTKKKSTDGLSQLMFFLAVLGNLAYGLQILVHSVETEFLLEKTPWLVGSLGVIGLDCTLLAQFHFYKDKQENIDEMRRSLINNEITVNGNSPSVNGPTLAATTDVENGEDGRHALIF</sequence>
<evidence type="ECO:0000256" key="4">
    <source>
        <dbReference type="ARBA" id="ARBA00023136"/>
    </source>
</evidence>
<evidence type="ECO:0000256" key="6">
    <source>
        <dbReference type="SAM" id="Phobius"/>
    </source>
</evidence>
<feature type="transmembrane region" description="Helical" evidence="6">
    <location>
        <begin position="347"/>
        <end position="368"/>
    </location>
</feature>
<dbReference type="InterPro" id="IPR051415">
    <property type="entry name" value="LAAT-1"/>
</dbReference>
<organism evidence="7 8">
    <name type="scientific">Elysia crispata</name>
    <name type="common">lettuce slug</name>
    <dbReference type="NCBI Taxonomy" id="231223"/>
    <lineage>
        <taxon>Eukaryota</taxon>
        <taxon>Metazoa</taxon>
        <taxon>Spiralia</taxon>
        <taxon>Lophotrochozoa</taxon>
        <taxon>Mollusca</taxon>
        <taxon>Gastropoda</taxon>
        <taxon>Heterobranchia</taxon>
        <taxon>Euthyneura</taxon>
        <taxon>Panpulmonata</taxon>
        <taxon>Sacoglossa</taxon>
        <taxon>Placobranchoidea</taxon>
        <taxon>Plakobranchidae</taxon>
        <taxon>Elysia</taxon>
    </lineage>
</organism>
<dbReference type="PANTHER" id="PTHR16201">
    <property type="entry name" value="SEVEN TRANSMEMBRANE PROTEIN 1-RELATED"/>
    <property type="match status" value="1"/>
</dbReference>
<name>A0AAE1A2R4_9GAST</name>
<keyword evidence="4 6" id="KW-0472">Membrane</keyword>
<feature type="transmembrane region" description="Helical" evidence="6">
    <location>
        <begin position="279"/>
        <end position="295"/>
    </location>
</feature>
<evidence type="ECO:0000313" key="7">
    <source>
        <dbReference type="EMBL" id="KAK3779426.1"/>
    </source>
</evidence>
<dbReference type="AlphaFoldDB" id="A0AAE1A2R4"/>
<evidence type="ECO:0000256" key="5">
    <source>
        <dbReference type="ARBA" id="ARBA00038039"/>
    </source>
</evidence>
<dbReference type="GO" id="GO:0098852">
    <property type="term" value="C:lytic vacuole membrane"/>
    <property type="evidence" value="ECO:0007669"/>
    <property type="project" value="UniProtKB-ARBA"/>
</dbReference>
<comment type="caution">
    <text evidence="7">The sequence shown here is derived from an EMBL/GenBank/DDBJ whole genome shotgun (WGS) entry which is preliminary data.</text>
</comment>
<dbReference type="GO" id="GO:0015174">
    <property type="term" value="F:basic amino acid transmembrane transporter activity"/>
    <property type="evidence" value="ECO:0007669"/>
    <property type="project" value="TreeGrafter"/>
</dbReference>
<feature type="transmembrane region" description="Helical" evidence="6">
    <location>
        <begin position="107"/>
        <end position="131"/>
    </location>
</feature>
<dbReference type="PANTHER" id="PTHR16201:SF34">
    <property type="entry name" value="LYSOSOMAL AMINO ACID TRANSPORTER 1"/>
    <property type="match status" value="1"/>
</dbReference>
<gene>
    <name evidence="7" type="ORF">RRG08_015827</name>
</gene>
<dbReference type="EMBL" id="JAWDGP010002837">
    <property type="protein sequence ID" value="KAK3779426.1"/>
    <property type="molecule type" value="Genomic_DNA"/>
</dbReference>